<dbReference type="SMART" id="SM00108">
    <property type="entry name" value="B_lectin"/>
    <property type="match status" value="1"/>
</dbReference>
<evidence type="ECO:0000256" key="3">
    <source>
        <dbReference type="ARBA" id="ARBA00023180"/>
    </source>
</evidence>
<dbReference type="CDD" id="cd00028">
    <property type="entry name" value="B_lectin"/>
    <property type="match status" value="1"/>
</dbReference>
<dbReference type="Gene3D" id="2.90.10.30">
    <property type="match status" value="1"/>
</dbReference>
<proteinExistence type="predicted"/>
<dbReference type="PROSITE" id="PS50927">
    <property type="entry name" value="BULB_LECTIN"/>
    <property type="match status" value="1"/>
</dbReference>
<evidence type="ECO:0000256" key="4">
    <source>
        <dbReference type="SAM" id="Phobius"/>
    </source>
</evidence>
<evidence type="ECO:0000313" key="7">
    <source>
        <dbReference type="RefSeq" id="XP_048328429.2"/>
    </source>
</evidence>
<evidence type="ECO:0000256" key="2">
    <source>
        <dbReference type="ARBA" id="ARBA00023157"/>
    </source>
</evidence>
<keyword evidence="4" id="KW-0472">Membrane</keyword>
<dbReference type="InterPro" id="IPR036426">
    <property type="entry name" value="Bulb-type_lectin_dom_sf"/>
</dbReference>
<dbReference type="InterPro" id="IPR051343">
    <property type="entry name" value="G-type_lectin_kinases/EP1-like"/>
</dbReference>
<keyword evidence="3" id="KW-0325">Glycoprotein</keyword>
<sequence length="239" mass="27062">MTNPFPSTIPSNSFLPLFPSLQPRSWKKISIEIMSCLFHILPIIFYVYFLRLSTTVTGQYKETSSIYYLDPGLPSTWNNSNPDAMDGWEMTVLLENRNHTYNVGFYCGFYCTGNCSSYLLSIVAFGNGGHNVVWAANRNRPVRKNASVQLTSNEGLVLRDSEGIRVWSTNISGISVYGMNLTEEGNLVLFSNDEEYKIWQSFEHPRDTLLIGQSLTKGQKLVASSFTSFWMDGPFYAPH</sequence>
<protein>
    <submittedName>
        <fullName evidence="7">G-type lectin S-receptor-like serine/threonine-protein kinase SD2-5</fullName>
    </submittedName>
</protein>
<dbReference type="Proteomes" id="UP001652623">
    <property type="component" value="Chromosome 4"/>
</dbReference>
<feature type="transmembrane region" description="Helical" evidence="4">
    <location>
        <begin position="29"/>
        <end position="49"/>
    </location>
</feature>
<reference evidence="7" key="1">
    <citation type="submission" date="2025-08" db="UniProtKB">
        <authorList>
            <consortium name="RefSeq"/>
        </authorList>
    </citation>
    <scope>IDENTIFICATION</scope>
    <source>
        <tissue evidence="7">Seedling</tissue>
    </source>
</reference>
<dbReference type="GeneID" id="125422029"/>
<dbReference type="SUPFAM" id="SSF51110">
    <property type="entry name" value="alpha-D-mannose-specific plant lectins"/>
    <property type="match status" value="1"/>
</dbReference>
<keyword evidence="1" id="KW-0732">Signal</keyword>
<accession>A0ABM3IHD6</accession>
<dbReference type="PANTHER" id="PTHR47976">
    <property type="entry name" value="G-TYPE LECTIN S-RECEPTOR-LIKE SERINE/THREONINE-PROTEIN KINASE SD2-5"/>
    <property type="match status" value="1"/>
</dbReference>
<dbReference type="InterPro" id="IPR001480">
    <property type="entry name" value="Bulb-type_lectin_dom"/>
</dbReference>
<keyword evidence="4" id="KW-0812">Transmembrane</keyword>
<dbReference type="RefSeq" id="XP_048328429.2">
    <property type="nucleotide sequence ID" value="XM_048472472.2"/>
</dbReference>
<organism evidence="6 7">
    <name type="scientific">Ziziphus jujuba</name>
    <name type="common">Chinese jujube</name>
    <name type="synonym">Ziziphus sativa</name>
    <dbReference type="NCBI Taxonomy" id="326968"/>
    <lineage>
        <taxon>Eukaryota</taxon>
        <taxon>Viridiplantae</taxon>
        <taxon>Streptophyta</taxon>
        <taxon>Embryophyta</taxon>
        <taxon>Tracheophyta</taxon>
        <taxon>Spermatophyta</taxon>
        <taxon>Magnoliopsida</taxon>
        <taxon>eudicotyledons</taxon>
        <taxon>Gunneridae</taxon>
        <taxon>Pentapetalae</taxon>
        <taxon>rosids</taxon>
        <taxon>fabids</taxon>
        <taxon>Rosales</taxon>
        <taxon>Rhamnaceae</taxon>
        <taxon>Paliureae</taxon>
        <taxon>Ziziphus</taxon>
    </lineage>
</organism>
<evidence type="ECO:0000259" key="5">
    <source>
        <dbReference type="PROSITE" id="PS50927"/>
    </source>
</evidence>
<dbReference type="Pfam" id="PF01453">
    <property type="entry name" value="B_lectin"/>
    <property type="match status" value="1"/>
</dbReference>
<feature type="domain" description="Bulb-type lectin" evidence="5">
    <location>
        <begin position="84"/>
        <end position="202"/>
    </location>
</feature>
<dbReference type="PANTHER" id="PTHR47976:SF66">
    <property type="entry name" value="G-TYPE LECTIN S-RECEPTOR-LIKE SERINE_THREONINE-PROTEIN KINASE SD2-5"/>
    <property type="match status" value="1"/>
</dbReference>
<evidence type="ECO:0000256" key="1">
    <source>
        <dbReference type="ARBA" id="ARBA00022729"/>
    </source>
</evidence>
<evidence type="ECO:0000313" key="6">
    <source>
        <dbReference type="Proteomes" id="UP001652623"/>
    </source>
</evidence>
<keyword evidence="2" id="KW-1015">Disulfide bond</keyword>
<keyword evidence="6" id="KW-1185">Reference proteome</keyword>
<name>A0ABM3IHD6_ZIZJJ</name>
<keyword evidence="4" id="KW-1133">Transmembrane helix</keyword>
<gene>
    <name evidence="7" type="primary">LOC125422029</name>
</gene>